<evidence type="ECO:0000313" key="2">
    <source>
        <dbReference type="Proteomes" id="UP000313231"/>
    </source>
</evidence>
<protein>
    <recommendedName>
        <fullName evidence="3">Flp pilus assembly protein CpaB</fullName>
    </recommendedName>
</protein>
<evidence type="ECO:0000313" key="1">
    <source>
        <dbReference type="EMBL" id="TNM45094.1"/>
    </source>
</evidence>
<accession>A0A5C4W9Y9</accession>
<dbReference type="EMBL" id="VDMP01000017">
    <property type="protein sequence ID" value="TNM45094.1"/>
    <property type="molecule type" value="Genomic_DNA"/>
</dbReference>
<reference evidence="1 2" key="1">
    <citation type="journal article" date="2016" name="Int. J. Syst. Evol. Microbiol.">
        <title>Nocardioides albidus sp. nov., an actinobacterium isolated from garden soil.</title>
        <authorList>
            <person name="Singh H."/>
            <person name="Du J."/>
            <person name="Trinh H."/>
            <person name="Won K."/>
            <person name="Yang J.E."/>
            <person name="Yin C."/>
            <person name="Kook M."/>
            <person name="Yi T.H."/>
        </authorList>
    </citation>
    <scope>NUCLEOTIDE SEQUENCE [LARGE SCALE GENOMIC DNA]</scope>
    <source>
        <strain evidence="1 2">CCTCC AB 2015297</strain>
    </source>
</reference>
<dbReference type="Proteomes" id="UP000313231">
    <property type="component" value="Unassembled WGS sequence"/>
</dbReference>
<name>A0A5C4W9Y9_9ACTN</name>
<gene>
    <name evidence="1" type="ORF">FHP29_04595</name>
</gene>
<dbReference type="AlphaFoldDB" id="A0A5C4W9Y9"/>
<proteinExistence type="predicted"/>
<sequence length="243" mass="25223">MDRRRLLLVVAAVIAALGVGLVFVFAQGAESRAAEKYETTNVVTVAAGKTVLPGESIKSALDTGKLAQTAVPKGQILENALRQDDLGDLDGKVALTTLYAGEQLLSTKFGGVGDPVDVASLPLPKGMIAKPESFDLPVGSFIEPGSQLAVFLTVNPTTPTCLLIDRVTVISKGAQTATVTEEGGDAGEAVAEAPALHLAVSQEQFQWLQDGRERGELSVALLNGESQVELDKSGPCASIRGGE</sequence>
<comment type="caution">
    <text evidence="1">The sequence shown here is derived from an EMBL/GenBank/DDBJ whole genome shotgun (WGS) entry which is preliminary data.</text>
</comment>
<keyword evidence="2" id="KW-1185">Reference proteome</keyword>
<evidence type="ECO:0008006" key="3">
    <source>
        <dbReference type="Google" id="ProtNLM"/>
    </source>
</evidence>
<organism evidence="1 2">
    <name type="scientific">Nocardioides albidus</name>
    <dbReference type="NCBI Taxonomy" id="1517589"/>
    <lineage>
        <taxon>Bacteria</taxon>
        <taxon>Bacillati</taxon>
        <taxon>Actinomycetota</taxon>
        <taxon>Actinomycetes</taxon>
        <taxon>Propionibacteriales</taxon>
        <taxon>Nocardioidaceae</taxon>
        <taxon>Nocardioides</taxon>
    </lineage>
</organism>